<evidence type="ECO:0000256" key="1">
    <source>
        <dbReference type="SAM" id="MobiDB-lite"/>
    </source>
</evidence>
<dbReference type="InParanoid" id="E4ZPV6"/>
<feature type="region of interest" description="Disordered" evidence="1">
    <location>
        <begin position="1"/>
        <end position="20"/>
    </location>
</feature>
<protein>
    <submittedName>
        <fullName evidence="2">Predicted protein</fullName>
    </submittedName>
</protein>
<sequence length="226" mass="24174">MSHTPSPNSNKPSPSIYPYRVSPSLSPNPIPQPHFPIVPATILNTNTHHPQLLSRTASGTLFAAPHSAYPDLPPSLALHAGYVCGGARVHAFRGLRRVRRTLLSSPPTQLPSPSPQSPPQHPPHPLPSPYISSKTAPHIANTHAVSPHVQTEVVSFGCVLAARGVLGGDVEVWRRSWVAVFEGDEDEDGGLGDVGGRVVDGMGERDGEKSEREDVWVVVGREYGGL</sequence>
<name>E4ZPV6_LEPMJ</name>
<feature type="compositionally biased region" description="Low complexity" evidence="1">
    <location>
        <begin position="1"/>
        <end position="14"/>
    </location>
</feature>
<dbReference type="HOGENOM" id="CLU_1224961_0_0_1"/>
<dbReference type="VEuPathDB" id="FungiDB:LEMA_P043920.1"/>
<organism evidence="3">
    <name type="scientific">Leptosphaeria maculans (strain JN3 / isolate v23.1.3 / race Av1-4-5-6-7-8)</name>
    <name type="common">Blackleg fungus</name>
    <name type="synonym">Phoma lingam</name>
    <dbReference type="NCBI Taxonomy" id="985895"/>
    <lineage>
        <taxon>Eukaryota</taxon>
        <taxon>Fungi</taxon>
        <taxon>Dikarya</taxon>
        <taxon>Ascomycota</taxon>
        <taxon>Pezizomycotina</taxon>
        <taxon>Dothideomycetes</taxon>
        <taxon>Pleosporomycetidae</taxon>
        <taxon>Pleosporales</taxon>
        <taxon>Pleosporineae</taxon>
        <taxon>Leptosphaeriaceae</taxon>
        <taxon>Plenodomus</taxon>
        <taxon>Plenodomus lingam/Leptosphaeria maculans species complex</taxon>
    </lineage>
</organism>
<feature type="region of interest" description="Disordered" evidence="1">
    <location>
        <begin position="104"/>
        <end position="134"/>
    </location>
</feature>
<dbReference type="AlphaFoldDB" id="E4ZPV6"/>
<dbReference type="GeneID" id="13282964"/>
<accession>E4ZPV6</accession>
<evidence type="ECO:0000313" key="3">
    <source>
        <dbReference type="Proteomes" id="UP000002668"/>
    </source>
</evidence>
<dbReference type="RefSeq" id="XP_003836856.1">
    <property type="nucleotide sequence ID" value="XM_003836808.1"/>
</dbReference>
<feature type="compositionally biased region" description="Pro residues" evidence="1">
    <location>
        <begin position="108"/>
        <end position="128"/>
    </location>
</feature>
<dbReference type="Proteomes" id="UP000002668">
    <property type="component" value="Genome"/>
</dbReference>
<keyword evidence="3" id="KW-1185">Reference proteome</keyword>
<proteinExistence type="predicted"/>
<evidence type="ECO:0000313" key="2">
    <source>
        <dbReference type="EMBL" id="CBX93491.1"/>
    </source>
</evidence>
<reference evidence="3" key="1">
    <citation type="journal article" date="2011" name="Nat. Commun.">
        <title>Effector diversification within compartments of the Leptosphaeria maculans genome affected by Repeat-Induced Point mutations.</title>
        <authorList>
            <person name="Rouxel T."/>
            <person name="Grandaubert J."/>
            <person name="Hane J.K."/>
            <person name="Hoede C."/>
            <person name="van de Wouw A.P."/>
            <person name="Couloux A."/>
            <person name="Dominguez V."/>
            <person name="Anthouard V."/>
            <person name="Bally P."/>
            <person name="Bourras S."/>
            <person name="Cozijnsen A.J."/>
            <person name="Ciuffetti L.M."/>
            <person name="Degrave A."/>
            <person name="Dilmaghani A."/>
            <person name="Duret L."/>
            <person name="Fudal I."/>
            <person name="Goodwin S.B."/>
            <person name="Gout L."/>
            <person name="Glaser N."/>
            <person name="Linglin J."/>
            <person name="Kema G.H.J."/>
            <person name="Lapalu N."/>
            <person name="Lawrence C.B."/>
            <person name="May K."/>
            <person name="Meyer M."/>
            <person name="Ollivier B."/>
            <person name="Poulain J."/>
            <person name="Schoch C.L."/>
            <person name="Simon A."/>
            <person name="Spatafora J.W."/>
            <person name="Stachowiak A."/>
            <person name="Turgeon B.G."/>
            <person name="Tyler B.M."/>
            <person name="Vincent D."/>
            <person name="Weissenbach J."/>
            <person name="Amselem J."/>
            <person name="Quesneville H."/>
            <person name="Oliver R.P."/>
            <person name="Wincker P."/>
            <person name="Balesdent M.-H."/>
            <person name="Howlett B.J."/>
        </authorList>
    </citation>
    <scope>NUCLEOTIDE SEQUENCE [LARGE SCALE GENOMIC DNA]</scope>
    <source>
        <strain evidence="3">JN3 / isolate v23.1.3 / race Av1-4-5-6-7-8</strain>
    </source>
</reference>
<gene>
    <name evidence="2" type="ORF">LEMA_P043920.1</name>
</gene>
<dbReference type="EMBL" id="FP929105">
    <property type="protein sequence ID" value="CBX93491.1"/>
    <property type="molecule type" value="Genomic_DNA"/>
</dbReference>